<accession>A0A553SQR2</accession>
<proteinExistence type="predicted"/>
<gene>
    <name evidence="1" type="ORF">CEQ21_07170</name>
</gene>
<dbReference type="Proteomes" id="UP000319837">
    <property type="component" value="Plasmid unnamed1"/>
</dbReference>
<sequence>MTTKKPRLSLTVNKMPEDVYQILAEKGDSRRLTPYVVSLVEKEKQMDQIISSLSSLEAKEKKVDQLISSLSLILDKVSGLENKVDGLAEAFHGQQFISTIQEDFSKNEVPEVKGKALNEKELEIKSENVISSMNETVASYGDF</sequence>
<dbReference type="RefSeq" id="WP_185762732.1">
    <property type="nucleotide sequence ID" value="NZ_CM017505.1"/>
</dbReference>
<comment type="caution">
    <text evidence="1">The sequence shown here is derived from an EMBL/GenBank/DDBJ whole genome shotgun (WGS) entry which is preliminary data.</text>
</comment>
<dbReference type="AlphaFoldDB" id="A0A553SQR2"/>
<keyword evidence="1" id="KW-0614">Plasmid</keyword>
<geneLocation type="plasmid" evidence="1">
    <name>unnamed1</name>
</geneLocation>
<reference evidence="1" key="1">
    <citation type="submission" date="2018-10" db="EMBL/GenBank/DDBJ databases">
        <title>FDA dAtabase for Regulatory Grade micrObial Sequences (FDA-ARGOS): Supporting development and validation of Infectious Disease Dx tests.</title>
        <authorList>
            <person name="Minogue T."/>
            <person name="Wolcott M."/>
            <person name="Wasieloski L."/>
            <person name="Aguilar W."/>
            <person name="Moore D."/>
            <person name="Tallon L.J."/>
            <person name="Sadzewicz L."/>
            <person name="Sengamalay N."/>
            <person name="Ott S."/>
            <person name="Godinez A."/>
            <person name="Nagaraj S."/>
            <person name="Vavikolanu K."/>
            <person name="Vyas G."/>
            <person name="Nadendla S."/>
            <person name="Aluvathingal J."/>
            <person name="Sichtig H."/>
        </authorList>
    </citation>
    <scope>NUCLEOTIDE SEQUENCE</scope>
    <source>
        <strain evidence="1">FDAARGOS_343</strain>
        <plasmid evidence="1">unnamed1</plasmid>
    </source>
</reference>
<organism evidence="1">
    <name type="scientific">Niallia circulans</name>
    <name type="common">Bacillus circulans</name>
    <dbReference type="NCBI Taxonomy" id="1397"/>
    <lineage>
        <taxon>Bacteria</taxon>
        <taxon>Bacillati</taxon>
        <taxon>Bacillota</taxon>
        <taxon>Bacilli</taxon>
        <taxon>Bacillales</taxon>
        <taxon>Bacillaceae</taxon>
        <taxon>Niallia</taxon>
    </lineage>
</organism>
<dbReference type="EMBL" id="RIBP01000002">
    <property type="protein sequence ID" value="TRZ39334.1"/>
    <property type="molecule type" value="Genomic_DNA"/>
</dbReference>
<protein>
    <submittedName>
        <fullName evidence="1">Uncharacterized protein</fullName>
    </submittedName>
</protein>
<evidence type="ECO:0000313" key="1">
    <source>
        <dbReference type="EMBL" id="TRZ39334.1"/>
    </source>
</evidence>
<name>A0A553SQR2_NIACI</name>